<proteinExistence type="predicted"/>
<evidence type="ECO:0000256" key="5">
    <source>
        <dbReference type="ARBA" id="ARBA00023316"/>
    </source>
</evidence>
<keyword evidence="4 6" id="KW-0573">Peptidoglycan synthesis</keyword>
<dbReference type="CDD" id="cd16913">
    <property type="entry name" value="YkuD_like"/>
    <property type="match status" value="1"/>
</dbReference>
<comment type="caution">
    <text evidence="9">The sequence shown here is derived from an EMBL/GenBank/DDBJ whole genome shotgun (WGS) entry which is preliminary data.</text>
</comment>
<dbReference type="Gene3D" id="1.10.101.10">
    <property type="entry name" value="PGBD-like superfamily/PGBD"/>
    <property type="match status" value="1"/>
</dbReference>
<sequence>MTAGRRLTVAAVLTAGAVLVSGGGMPGAWAAAGATPPRAALTALTATTTQAGVPGAVTGAVPGVTGVVRAGAAGAVRAFAAPHRTLRLGAKGAAVKELQNRLGELGYVPGKIDARYGGTTQSAVWAFQKVQGIKPTSTITARTWRALESPRAPRVLIPNGKPDRVEIDLTRQVAVLYRGGQVRLITHVSSGSGIPYCETATWQGKTQRFCGSARTPTGDFKTTWRASGWHTSYLGQLYNPIFFNGGIALHGALSVPLYPASHGCVRLPMHVAQILPGLLGAGVPVHVRGRFQR</sequence>
<evidence type="ECO:0000256" key="6">
    <source>
        <dbReference type="PROSITE-ProRule" id="PRU01373"/>
    </source>
</evidence>
<dbReference type="Proteomes" id="UP001596496">
    <property type="component" value="Unassembled WGS sequence"/>
</dbReference>
<accession>A0ABW2P0Q8</accession>
<feature type="chain" id="PRO_5047540837" evidence="7">
    <location>
        <begin position="31"/>
        <end position="293"/>
    </location>
</feature>
<evidence type="ECO:0000256" key="7">
    <source>
        <dbReference type="SAM" id="SignalP"/>
    </source>
</evidence>
<dbReference type="PANTHER" id="PTHR30582:SF2">
    <property type="entry name" value="L,D-TRANSPEPTIDASE YCIB-RELATED"/>
    <property type="match status" value="1"/>
</dbReference>
<dbReference type="EMBL" id="JBHTCG010000006">
    <property type="protein sequence ID" value="MFC7382989.1"/>
    <property type="molecule type" value="Genomic_DNA"/>
</dbReference>
<keyword evidence="10" id="KW-1185">Reference proteome</keyword>
<evidence type="ECO:0000313" key="10">
    <source>
        <dbReference type="Proteomes" id="UP001596496"/>
    </source>
</evidence>
<dbReference type="SUPFAM" id="SSF47090">
    <property type="entry name" value="PGBD-like"/>
    <property type="match status" value="1"/>
</dbReference>
<dbReference type="InterPro" id="IPR005490">
    <property type="entry name" value="LD_TPept_cat_dom"/>
</dbReference>
<dbReference type="PROSITE" id="PS52029">
    <property type="entry name" value="LD_TPASE"/>
    <property type="match status" value="1"/>
</dbReference>
<dbReference type="Pfam" id="PF01471">
    <property type="entry name" value="PG_binding_1"/>
    <property type="match status" value="1"/>
</dbReference>
<evidence type="ECO:0000256" key="3">
    <source>
        <dbReference type="ARBA" id="ARBA00022960"/>
    </source>
</evidence>
<feature type="domain" description="L,D-TPase catalytic" evidence="8">
    <location>
        <begin position="163"/>
        <end position="288"/>
    </location>
</feature>
<dbReference type="InterPro" id="IPR038063">
    <property type="entry name" value="Transpep_catalytic_dom"/>
</dbReference>
<evidence type="ECO:0000256" key="2">
    <source>
        <dbReference type="ARBA" id="ARBA00022679"/>
    </source>
</evidence>
<dbReference type="Gene3D" id="2.40.440.10">
    <property type="entry name" value="L,D-transpeptidase catalytic domain-like"/>
    <property type="match status" value="1"/>
</dbReference>
<evidence type="ECO:0000256" key="1">
    <source>
        <dbReference type="ARBA" id="ARBA00004752"/>
    </source>
</evidence>
<keyword evidence="5 6" id="KW-0961">Cell wall biogenesis/degradation</keyword>
<keyword evidence="3 6" id="KW-0133">Cell shape</keyword>
<keyword evidence="2" id="KW-0808">Transferase</keyword>
<gene>
    <name evidence="9" type="ORF">ACFQSB_12285</name>
</gene>
<reference evidence="10" key="1">
    <citation type="journal article" date="2019" name="Int. J. Syst. Evol. Microbiol.">
        <title>The Global Catalogue of Microorganisms (GCM) 10K type strain sequencing project: providing services to taxonomists for standard genome sequencing and annotation.</title>
        <authorList>
            <consortium name="The Broad Institute Genomics Platform"/>
            <consortium name="The Broad Institute Genome Sequencing Center for Infectious Disease"/>
            <person name="Wu L."/>
            <person name="Ma J."/>
        </authorList>
    </citation>
    <scope>NUCLEOTIDE SEQUENCE [LARGE SCALE GENOMIC DNA]</scope>
    <source>
        <strain evidence="10">CECT 7649</strain>
    </source>
</reference>
<dbReference type="InterPro" id="IPR002477">
    <property type="entry name" value="Peptidoglycan-bd-like"/>
</dbReference>
<name>A0ABW2P0Q8_9ACTN</name>
<dbReference type="SUPFAM" id="SSF141523">
    <property type="entry name" value="L,D-transpeptidase catalytic domain-like"/>
    <property type="match status" value="1"/>
</dbReference>
<evidence type="ECO:0000259" key="8">
    <source>
        <dbReference type="PROSITE" id="PS52029"/>
    </source>
</evidence>
<keyword evidence="7" id="KW-0732">Signal</keyword>
<evidence type="ECO:0000313" key="9">
    <source>
        <dbReference type="EMBL" id="MFC7382989.1"/>
    </source>
</evidence>
<comment type="pathway">
    <text evidence="1 6">Cell wall biogenesis; peptidoglycan biosynthesis.</text>
</comment>
<dbReference type="Pfam" id="PF03734">
    <property type="entry name" value="YkuD"/>
    <property type="match status" value="1"/>
</dbReference>
<evidence type="ECO:0000256" key="4">
    <source>
        <dbReference type="ARBA" id="ARBA00022984"/>
    </source>
</evidence>
<feature type="active site" description="Proton donor/acceptor" evidence="6">
    <location>
        <position position="250"/>
    </location>
</feature>
<protein>
    <submittedName>
        <fullName evidence="9">Peptidoglycan-binding protein</fullName>
    </submittedName>
</protein>
<dbReference type="PANTHER" id="PTHR30582">
    <property type="entry name" value="L,D-TRANSPEPTIDASE"/>
    <property type="match status" value="1"/>
</dbReference>
<dbReference type="InterPro" id="IPR036366">
    <property type="entry name" value="PGBDSf"/>
</dbReference>
<feature type="active site" description="Nucleophile" evidence="6">
    <location>
        <position position="264"/>
    </location>
</feature>
<organism evidence="9 10">
    <name type="scientific">Sphaerisporangium rhizosphaerae</name>
    <dbReference type="NCBI Taxonomy" id="2269375"/>
    <lineage>
        <taxon>Bacteria</taxon>
        <taxon>Bacillati</taxon>
        <taxon>Actinomycetota</taxon>
        <taxon>Actinomycetes</taxon>
        <taxon>Streptosporangiales</taxon>
        <taxon>Streptosporangiaceae</taxon>
        <taxon>Sphaerisporangium</taxon>
    </lineage>
</organism>
<dbReference type="InterPro" id="IPR050979">
    <property type="entry name" value="LD-transpeptidase"/>
</dbReference>
<feature type="signal peptide" evidence="7">
    <location>
        <begin position="1"/>
        <end position="30"/>
    </location>
</feature>
<dbReference type="InterPro" id="IPR036365">
    <property type="entry name" value="PGBD-like_sf"/>
</dbReference>
<dbReference type="RefSeq" id="WP_380826363.1">
    <property type="nucleotide sequence ID" value="NZ_JBHTCG010000006.1"/>
</dbReference>